<dbReference type="KEGG" id="psty:BFS30_27020"/>
<reference evidence="3 4" key="1">
    <citation type="submission" date="2016-08" db="EMBL/GenBank/DDBJ databases">
        <authorList>
            <person name="Seilhamer J.J."/>
        </authorList>
    </citation>
    <scope>NUCLEOTIDE SEQUENCE [LARGE SCALE GENOMIC DNA]</scope>
    <source>
        <strain evidence="3 4">DX4</strain>
    </source>
</reference>
<accession>A0A1D7QPA0</accession>
<sequence length="175" mass="19730">MKKNADNFFEQISTKITTWTGSPVAFGVAFFIVLAWIISGPIFNYSDTWQLVINTGTTIITFLMVFLIQKSQNKDSKAIQLKLNELIAASRHASNRMVDIEDLTESELDVLHKYYQKISDISEAEDDIHKSHSIDAAEDLQKEKSTQKPLVKRKVSAKVTPKSKPIPDQVKKSSS</sequence>
<proteinExistence type="predicted"/>
<dbReference type="AlphaFoldDB" id="A0A1D7QPA0"/>
<keyword evidence="2" id="KW-0472">Membrane</keyword>
<evidence type="ECO:0000313" key="3">
    <source>
        <dbReference type="EMBL" id="AOM80489.1"/>
    </source>
</evidence>
<keyword evidence="2" id="KW-1133">Transmembrane helix</keyword>
<feature type="transmembrane region" description="Helical" evidence="2">
    <location>
        <begin position="49"/>
        <end position="68"/>
    </location>
</feature>
<evidence type="ECO:0000313" key="4">
    <source>
        <dbReference type="Proteomes" id="UP000094313"/>
    </source>
</evidence>
<evidence type="ECO:0000256" key="2">
    <source>
        <dbReference type="SAM" id="Phobius"/>
    </source>
</evidence>
<dbReference type="GO" id="GO:0055085">
    <property type="term" value="P:transmembrane transport"/>
    <property type="evidence" value="ECO:0007669"/>
    <property type="project" value="InterPro"/>
</dbReference>
<evidence type="ECO:0008006" key="5">
    <source>
        <dbReference type="Google" id="ProtNLM"/>
    </source>
</evidence>
<feature type="transmembrane region" description="Helical" evidence="2">
    <location>
        <begin position="21"/>
        <end position="43"/>
    </location>
</feature>
<gene>
    <name evidence="3" type="ORF">BFS30_27020</name>
</gene>
<dbReference type="OrthoDB" id="119761at2"/>
<name>A0A1D7QPA0_9SPHI</name>
<dbReference type="Pfam" id="PF04120">
    <property type="entry name" value="Iron_permease"/>
    <property type="match status" value="1"/>
</dbReference>
<dbReference type="RefSeq" id="WP_069382147.1">
    <property type="nucleotide sequence ID" value="NZ_CP017141.1"/>
</dbReference>
<dbReference type="InterPro" id="IPR007251">
    <property type="entry name" value="Iron_permease_Fet4"/>
</dbReference>
<organism evidence="3 4">
    <name type="scientific">Pedobacter steynii</name>
    <dbReference type="NCBI Taxonomy" id="430522"/>
    <lineage>
        <taxon>Bacteria</taxon>
        <taxon>Pseudomonadati</taxon>
        <taxon>Bacteroidota</taxon>
        <taxon>Sphingobacteriia</taxon>
        <taxon>Sphingobacteriales</taxon>
        <taxon>Sphingobacteriaceae</taxon>
        <taxon>Pedobacter</taxon>
    </lineage>
</organism>
<evidence type="ECO:0000256" key="1">
    <source>
        <dbReference type="SAM" id="MobiDB-lite"/>
    </source>
</evidence>
<dbReference type="Proteomes" id="UP000094313">
    <property type="component" value="Chromosome"/>
</dbReference>
<keyword evidence="2" id="KW-0812">Transmembrane</keyword>
<feature type="region of interest" description="Disordered" evidence="1">
    <location>
        <begin position="138"/>
        <end position="175"/>
    </location>
</feature>
<protein>
    <recommendedName>
        <fullName evidence="5">Low affinity Fe/Cu permease</fullName>
    </recommendedName>
</protein>
<dbReference type="EMBL" id="CP017141">
    <property type="protein sequence ID" value="AOM80489.1"/>
    <property type="molecule type" value="Genomic_DNA"/>
</dbReference>
<keyword evidence="4" id="KW-1185">Reference proteome</keyword>